<dbReference type="PANTHER" id="PTHR30572">
    <property type="entry name" value="MEMBRANE COMPONENT OF TRANSPORTER-RELATED"/>
    <property type="match status" value="1"/>
</dbReference>
<keyword evidence="3 7" id="KW-0812">Transmembrane</keyword>
<comment type="subcellular location">
    <subcellularLocation>
        <location evidence="1">Cell membrane</location>
        <topology evidence="1">Multi-pass membrane protein</topology>
    </subcellularLocation>
</comment>
<feature type="transmembrane region" description="Helical" evidence="7">
    <location>
        <begin position="341"/>
        <end position="362"/>
    </location>
</feature>
<comment type="caution">
    <text evidence="10">The sequence shown here is derived from an EMBL/GenBank/DDBJ whole genome shotgun (WGS) entry which is preliminary data.</text>
</comment>
<dbReference type="PANTHER" id="PTHR30572:SF4">
    <property type="entry name" value="ABC TRANSPORTER PERMEASE YTRF"/>
    <property type="match status" value="1"/>
</dbReference>
<accession>A0ABT6JF94</accession>
<organism evidence="10 11">
    <name type="scientific">Luteimonas endophytica</name>
    <dbReference type="NCBI Taxonomy" id="3042023"/>
    <lineage>
        <taxon>Bacteria</taxon>
        <taxon>Pseudomonadati</taxon>
        <taxon>Pseudomonadota</taxon>
        <taxon>Gammaproteobacteria</taxon>
        <taxon>Lysobacterales</taxon>
        <taxon>Lysobacteraceae</taxon>
        <taxon>Luteimonas</taxon>
    </lineage>
</organism>
<feature type="transmembrane region" description="Helical" evidence="7">
    <location>
        <begin position="285"/>
        <end position="312"/>
    </location>
</feature>
<dbReference type="InterPro" id="IPR050250">
    <property type="entry name" value="Macrolide_Exporter_MacB"/>
</dbReference>
<evidence type="ECO:0000256" key="3">
    <source>
        <dbReference type="ARBA" id="ARBA00022692"/>
    </source>
</evidence>
<evidence type="ECO:0000256" key="4">
    <source>
        <dbReference type="ARBA" id="ARBA00022989"/>
    </source>
</evidence>
<keyword evidence="4 7" id="KW-1133">Transmembrane helix</keyword>
<evidence type="ECO:0000256" key="6">
    <source>
        <dbReference type="ARBA" id="ARBA00038076"/>
    </source>
</evidence>
<dbReference type="EMBL" id="JARXRM010000046">
    <property type="protein sequence ID" value="MDH5824858.1"/>
    <property type="molecule type" value="Genomic_DNA"/>
</dbReference>
<feature type="transmembrane region" description="Helical" evidence="7">
    <location>
        <begin position="374"/>
        <end position="393"/>
    </location>
</feature>
<reference evidence="10 11" key="1">
    <citation type="submission" date="2023-04" db="EMBL/GenBank/DDBJ databases">
        <title>Luteimonas endophyticus RD2P54.</title>
        <authorList>
            <person name="Sun J.-Q."/>
        </authorList>
    </citation>
    <scope>NUCLEOTIDE SEQUENCE [LARGE SCALE GENOMIC DNA]</scope>
    <source>
        <strain evidence="10 11">RD2P54</strain>
    </source>
</reference>
<protein>
    <submittedName>
        <fullName evidence="10">ABC transporter permease</fullName>
    </submittedName>
</protein>
<proteinExistence type="inferred from homology"/>
<feature type="domain" description="MacB-like periplasmic core" evidence="9">
    <location>
        <begin position="51"/>
        <end position="249"/>
    </location>
</feature>
<evidence type="ECO:0000256" key="7">
    <source>
        <dbReference type="SAM" id="Phobius"/>
    </source>
</evidence>
<evidence type="ECO:0000259" key="8">
    <source>
        <dbReference type="Pfam" id="PF02687"/>
    </source>
</evidence>
<gene>
    <name evidence="10" type="ORF">QFW77_17965</name>
</gene>
<feature type="transmembrane region" description="Helical" evidence="7">
    <location>
        <begin position="16"/>
        <end position="38"/>
    </location>
</feature>
<evidence type="ECO:0000313" key="11">
    <source>
        <dbReference type="Proteomes" id="UP001156940"/>
    </source>
</evidence>
<evidence type="ECO:0000256" key="5">
    <source>
        <dbReference type="ARBA" id="ARBA00023136"/>
    </source>
</evidence>
<dbReference type="InterPro" id="IPR003838">
    <property type="entry name" value="ABC3_permease_C"/>
</dbReference>
<dbReference type="RefSeq" id="WP_280576215.1">
    <property type="nucleotide sequence ID" value="NZ_JARXRM010000046.1"/>
</dbReference>
<evidence type="ECO:0000259" key="9">
    <source>
        <dbReference type="Pfam" id="PF12704"/>
    </source>
</evidence>
<evidence type="ECO:0000256" key="1">
    <source>
        <dbReference type="ARBA" id="ARBA00004651"/>
    </source>
</evidence>
<feature type="domain" description="ABC3 transporter permease C-terminal" evidence="8">
    <location>
        <begin position="293"/>
        <end position="403"/>
    </location>
</feature>
<dbReference type="Pfam" id="PF12704">
    <property type="entry name" value="MacB_PCD"/>
    <property type="match status" value="1"/>
</dbReference>
<keyword evidence="5 7" id="KW-0472">Membrane</keyword>
<evidence type="ECO:0000256" key="2">
    <source>
        <dbReference type="ARBA" id="ARBA00022475"/>
    </source>
</evidence>
<keyword evidence="2" id="KW-1003">Cell membrane</keyword>
<comment type="similarity">
    <text evidence="6">Belongs to the ABC-4 integral membrane protein family.</text>
</comment>
<keyword evidence="11" id="KW-1185">Reference proteome</keyword>
<dbReference type="InterPro" id="IPR025857">
    <property type="entry name" value="MacB_PCD"/>
</dbReference>
<evidence type="ECO:0000313" key="10">
    <source>
        <dbReference type="EMBL" id="MDH5824858.1"/>
    </source>
</evidence>
<dbReference type="Proteomes" id="UP001156940">
    <property type="component" value="Unassembled WGS sequence"/>
</dbReference>
<sequence length="410" mass="45115">MDIRPILSTLLRHKTAAALIVVEIALSCAIICNALFLISNRVERINLVSGVADNEIVRIQITGIGEDDNAAALTRADLALLRGLPGVEAAVATNQVPFTNSSWNTSVGLVPDQQRPTANLTQYFGDEHFLPTFGLRLLEGRNFNADEIQEWEVVDAPGADIPPTALIITRKAAERLFPGESAVGKRVYLSRNQATPVVGVVEHLIRPSDQGGPAEKEFSMILPLRLPYTVGSNIMLRTDPERRQEVLEAAKEALLSNGPNRIILEENTKTLEELRREYYQEDRAMVWLLVAVCIALLVVTALGIVGLASFWVQQRTKQIGVRRALGATRGQILRYFQVENFLLATLGIVVGMLMAYAINQLLMGRYELPRLPLVYLPVGAVALWLLGQFAVFWPARRAASVPPAVATRSV</sequence>
<name>A0ABT6JF94_9GAMM</name>
<dbReference type="Pfam" id="PF02687">
    <property type="entry name" value="FtsX"/>
    <property type="match status" value="1"/>
</dbReference>